<dbReference type="Pfam" id="PF04998">
    <property type="entry name" value="RNA_pol_Rpb1_5"/>
    <property type="match status" value="1"/>
</dbReference>
<organism evidence="7 8">
    <name type="scientific">Piloderma croceum (strain F 1598)</name>
    <dbReference type="NCBI Taxonomy" id="765440"/>
    <lineage>
        <taxon>Eukaryota</taxon>
        <taxon>Fungi</taxon>
        <taxon>Dikarya</taxon>
        <taxon>Basidiomycota</taxon>
        <taxon>Agaricomycotina</taxon>
        <taxon>Agaricomycetes</taxon>
        <taxon>Agaricomycetidae</taxon>
        <taxon>Atheliales</taxon>
        <taxon>Atheliaceae</taxon>
        <taxon>Piloderma</taxon>
    </lineage>
</organism>
<gene>
    <name evidence="7" type="ORF">PILCRDRAFT_13981</name>
</gene>
<dbReference type="PANTHER" id="PTHR19376">
    <property type="entry name" value="DNA-DIRECTED RNA POLYMERASE"/>
    <property type="match status" value="1"/>
</dbReference>
<dbReference type="GO" id="GO:0006351">
    <property type="term" value="P:DNA-templated transcription"/>
    <property type="evidence" value="ECO:0007669"/>
    <property type="project" value="InterPro"/>
</dbReference>
<dbReference type="STRING" id="765440.A0A0C3BC64"/>
<dbReference type="InParanoid" id="A0A0C3BC64"/>
<sequence length="121" mass="13741">MQSNDPLHQVKDIKCVFLLEHDKVTVSYEGTIEARKEKEWILETDGVNLKIVMCINSVNFWQTYSNSCVEVFNVLGIKAACGAIMRELQGVIEFDSTYVNYHHLALLCDPMTHHGLLIAIT</sequence>
<evidence type="ECO:0000256" key="1">
    <source>
        <dbReference type="ARBA" id="ARBA00012418"/>
    </source>
</evidence>
<dbReference type="SUPFAM" id="SSF64484">
    <property type="entry name" value="beta and beta-prime subunits of DNA dependent RNA-polymerase"/>
    <property type="match status" value="1"/>
</dbReference>
<evidence type="ECO:0000256" key="5">
    <source>
        <dbReference type="ARBA" id="ARBA00023163"/>
    </source>
</evidence>
<dbReference type="InterPro" id="IPR007081">
    <property type="entry name" value="RNA_pol_Rpb1_5"/>
</dbReference>
<evidence type="ECO:0000259" key="6">
    <source>
        <dbReference type="Pfam" id="PF04998"/>
    </source>
</evidence>
<keyword evidence="2" id="KW-0240">DNA-directed RNA polymerase</keyword>
<dbReference type="HOGENOM" id="CLU_2038923_0_0_1"/>
<dbReference type="Proteomes" id="UP000054166">
    <property type="component" value="Unassembled WGS sequence"/>
</dbReference>
<reference evidence="7 8" key="1">
    <citation type="submission" date="2014-04" db="EMBL/GenBank/DDBJ databases">
        <authorList>
            <consortium name="DOE Joint Genome Institute"/>
            <person name="Kuo A."/>
            <person name="Tarkka M."/>
            <person name="Buscot F."/>
            <person name="Kohler A."/>
            <person name="Nagy L.G."/>
            <person name="Floudas D."/>
            <person name="Copeland A."/>
            <person name="Barry K.W."/>
            <person name="Cichocki N."/>
            <person name="Veneault-Fourrey C."/>
            <person name="LaButti K."/>
            <person name="Lindquist E.A."/>
            <person name="Lipzen A."/>
            <person name="Lundell T."/>
            <person name="Morin E."/>
            <person name="Murat C."/>
            <person name="Sun H."/>
            <person name="Tunlid A."/>
            <person name="Henrissat B."/>
            <person name="Grigoriev I.V."/>
            <person name="Hibbett D.S."/>
            <person name="Martin F."/>
            <person name="Nordberg H.P."/>
            <person name="Cantor M.N."/>
            <person name="Hua S.X."/>
        </authorList>
    </citation>
    <scope>NUCLEOTIDE SEQUENCE [LARGE SCALE GENOMIC DNA]</scope>
    <source>
        <strain evidence="7 8">F 1598</strain>
    </source>
</reference>
<accession>A0A0C3BC64</accession>
<keyword evidence="3" id="KW-0808">Transferase</keyword>
<dbReference type="InterPro" id="IPR045867">
    <property type="entry name" value="DNA-dir_RpoC_beta_prime"/>
</dbReference>
<keyword evidence="8" id="KW-1185">Reference proteome</keyword>
<reference evidence="8" key="2">
    <citation type="submission" date="2015-01" db="EMBL/GenBank/DDBJ databases">
        <title>Evolutionary Origins and Diversification of the Mycorrhizal Mutualists.</title>
        <authorList>
            <consortium name="DOE Joint Genome Institute"/>
            <consortium name="Mycorrhizal Genomics Consortium"/>
            <person name="Kohler A."/>
            <person name="Kuo A."/>
            <person name="Nagy L.G."/>
            <person name="Floudas D."/>
            <person name="Copeland A."/>
            <person name="Barry K.W."/>
            <person name="Cichocki N."/>
            <person name="Veneault-Fourrey C."/>
            <person name="LaButti K."/>
            <person name="Lindquist E.A."/>
            <person name="Lipzen A."/>
            <person name="Lundell T."/>
            <person name="Morin E."/>
            <person name="Murat C."/>
            <person name="Riley R."/>
            <person name="Ohm R."/>
            <person name="Sun H."/>
            <person name="Tunlid A."/>
            <person name="Henrissat B."/>
            <person name="Grigoriev I.V."/>
            <person name="Hibbett D.S."/>
            <person name="Martin F."/>
        </authorList>
    </citation>
    <scope>NUCLEOTIDE SEQUENCE [LARGE SCALE GENOMIC DNA]</scope>
    <source>
        <strain evidence="8">F 1598</strain>
    </source>
</reference>
<evidence type="ECO:0000256" key="4">
    <source>
        <dbReference type="ARBA" id="ARBA00022695"/>
    </source>
</evidence>
<feature type="domain" description="RNA polymerase Rpb1" evidence="6">
    <location>
        <begin position="23"/>
        <end position="120"/>
    </location>
</feature>
<evidence type="ECO:0000256" key="3">
    <source>
        <dbReference type="ARBA" id="ARBA00022679"/>
    </source>
</evidence>
<dbReference type="PANTHER" id="PTHR19376:SF37">
    <property type="entry name" value="DNA-DIRECTED RNA POLYMERASE II SUBUNIT RPB1"/>
    <property type="match status" value="1"/>
</dbReference>
<dbReference type="EMBL" id="KN833053">
    <property type="protein sequence ID" value="KIM74917.1"/>
    <property type="molecule type" value="Genomic_DNA"/>
</dbReference>
<keyword evidence="5" id="KW-0804">Transcription</keyword>
<name>A0A0C3BC64_PILCF</name>
<evidence type="ECO:0000313" key="7">
    <source>
        <dbReference type="EMBL" id="KIM74917.1"/>
    </source>
</evidence>
<dbReference type="GO" id="GO:0005665">
    <property type="term" value="C:RNA polymerase II, core complex"/>
    <property type="evidence" value="ECO:0007669"/>
    <property type="project" value="TreeGrafter"/>
</dbReference>
<dbReference type="EC" id="2.7.7.6" evidence="1"/>
<evidence type="ECO:0000256" key="2">
    <source>
        <dbReference type="ARBA" id="ARBA00022478"/>
    </source>
</evidence>
<evidence type="ECO:0000313" key="8">
    <source>
        <dbReference type="Proteomes" id="UP000054166"/>
    </source>
</evidence>
<proteinExistence type="predicted"/>
<dbReference type="AlphaFoldDB" id="A0A0C3BC64"/>
<keyword evidence="4" id="KW-0548">Nucleotidyltransferase</keyword>
<dbReference type="GO" id="GO:0003677">
    <property type="term" value="F:DNA binding"/>
    <property type="evidence" value="ECO:0007669"/>
    <property type="project" value="InterPro"/>
</dbReference>
<protein>
    <recommendedName>
        <fullName evidence="1">DNA-directed RNA polymerase</fullName>
        <ecNumber evidence="1">2.7.7.6</ecNumber>
    </recommendedName>
</protein>
<dbReference type="OrthoDB" id="3035461at2759"/>
<dbReference type="GO" id="GO:0003899">
    <property type="term" value="F:DNA-directed RNA polymerase activity"/>
    <property type="evidence" value="ECO:0007669"/>
    <property type="project" value="UniProtKB-EC"/>
</dbReference>